<dbReference type="EMBL" id="OZ034815">
    <property type="protein sequence ID" value="CAL1370886.1"/>
    <property type="molecule type" value="Genomic_DNA"/>
</dbReference>
<accession>A0AAV2DB28</accession>
<evidence type="ECO:0000313" key="1">
    <source>
        <dbReference type="EMBL" id="CAL1370886.1"/>
    </source>
</evidence>
<dbReference type="AlphaFoldDB" id="A0AAV2DB28"/>
<dbReference type="Proteomes" id="UP001497516">
    <property type="component" value="Chromosome 2"/>
</dbReference>
<gene>
    <name evidence="1" type="ORF">LTRI10_LOCUS12980</name>
</gene>
<protein>
    <submittedName>
        <fullName evidence="1">Uncharacterized protein</fullName>
    </submittedName>
</protein>
<evidence type="ECO:0000313" key="2">
    <source>
        <dbReference type="Proteomes" id="UP001497516"/>
    </source>
</evidence>
<name>A0AAV2DB28_9ROSI</name>
<proteinExistence type="predicted"/>
<keyword evidence="2" id="KW-1185">Reference proteome</keyword>
<sequence>MWPPPKPSPPLQLPNPLLILQIPHSICRTGPWRRGKRKKEKLESREHWGCSRSVKLVGGDAYVGATVGKQLAVAAESRRGRWFVGVDGVSGVSWLPRDPILYA</sequence>
<organism evidence="1 2">
    <name type="scientific">Linum trigynum</name>
    <dbReference type="NCBI Taxonomy" id="586398"/>
    <lineage>
        <taxon>Eukaryota</taxon>
        <taxon>Viridiplantae</taxon>
        <taxon>Streptophyta</taxon>
        <taxon>Embryophyta</taxon>
        <taxon>Tracheophyta</taxon>
        <taxon>Spermatophyta</taxon>
        <taxon>Magnoliopsida</taxon>
        <taxon>eudicotyledons</taxon>
        <taxon>Gunneridae</taxon>
        <taxon>Pentapetalae</taxon>
        <taxon>rosids</taxon>
        <taxon>fabids</taxon>
        <taxon>Malpighiales</taxon>
        <taxon>Linaceae</taxon>
        <taxon>Linum</taxon>
    </lineage>
</organism>
<reference evidence="1 2" key="1">
    <citation type="submission" date="2024-04" db="EMBL/GenBank/DDBJ databases">
        <authorList>
            <person name="Fracassetti M."/>
        </authorList>
    </citation>
    <scope>NUCLEOTIDE SEQUENCE [LARGE SCALE GENOMIC DNA]</scope>
</reference>